<evidence type="ECO:0000256" key="6">
    <source>
        <dbReference type="SAM" id="MobiDB-lite"/>
    </source>
</evidence>
<organism evidence="8">
    <name type="scientific">uncultured Rubrobacteraceae bacterium</name>
    <dbReference type="NCBI Taxonomy" id="349277"/>
    <lineage>
        <taxon>Bacteria</taxon>
        <taxon>Bacillati</taxon>
        <taxon>Actinomycetota</taxon>
        <taxon>Rubrobacteria</taxon>
        <taxon>Rubrobacterales</taxon>
        <taxon>Rubrobacteraceae</taxon>
        <taxon>environmental samples</taxon>
    </lineage>
</organism>
<dbReference type="GO" id="GO:0003700">
    <property type="term" value="F:DNA-binding transcription factor activity"/>
    <property type="evidence" value="ECO:0007669"/>
    <property type="project" value="InterPro"/>
</dbReference>
<dbReference type="SMART" id="SM00345">
    <property type="entry name" value="HTH_GNTR"/>
    <property type="match status" value="1"/>
</dbReference>
<dbReference type="PRINTS" id="PR00035">
    <property type="entry name" value="HTHGNTR"/>
</dbReference>
<dbReference type="SUPFAM" id="SSF46785">
    <property type="entry name" value="Winged helix' DNA-binding domain"/>
    <property type="match status" value="1"/>
</dbReference>
<keyword evidence="8" id="KW-0032">Aminotransferase</keyword>
<dbReference type="InterPro" id="IPR036390">
    <property type="entry name" value="WH_DNA-bd_sf"/>
</dbReference>
<dbReference type="CDD" id="cd07377">
    <property type="entry name" value="WHTH_GntR"/>
    <property type="match status" value="1"/>
</dbReference>
<proteinExistence type="inferred from homology"/>
<dbReference type="GO" id="GO:0003677">
    <property type="term" value="F:DNA binding"/>
    <property type="evidence" value="ECO:0007669"/>
    <property type="project" value="UniProtKB-KW"/>
</dbReference>
<dbReference type="InterPro" id="IPR036388">
    <property type="entry name" value="WH-like_DNA-bd_sf"/>
</dbReference>
<keyword evidence="5" id="KW-0804">Transcription</keyword>
<sequence length="554" mass="58144">MGEAGAVGLYLPLDLASRAPLQEQIYAGLRSAILDGRLLPGRRLPASRALAADLGVSRNTVKGAYLRLTGEGYVRGRTGSGTYVVPELPEALLRPDAGLPADHPVSSGTGGGFGGGDPEGAPERRKGGGSGARAEDERPGRSVSLRGARLAGIPAKVAVATGSPRPFRPGMPAVDAFPWRVWSRITARRWRGPPRRWLAYGDPAGYRPLREAIADHLRSARAVSCSWERVVVVSGSQQALDLCARVLLDPGDEAWVEEPGYPGAKGAFSGAGAKLVPVPVDGEGLDVAAGEKLAPGARLAFVSPSHQYPTGVTMSLSRRLALLDWAGRRGSWVVEDDYDGEYRYAGAPLPALQGLDEGFGEAGAGRGPSSGRVVYVGTFSKVLYPSLRLGFLVAPPDLVEAFVVAKELADRQAPTMEQAVLADFISEGHLATHLRRTRALHARRGEALASAIRTRMDGLLEAEPPAAGLHLLARLAGGSGRRKGSEGVGPPQDDRRASEAALRSGVEALPLSAFHAGPPARPGGLVLGYAGFTEDEILRAVERLEGAFAARGRG</sequence>
<dbReference type="Gene3D" id="3.40.640.10">
    <property type="entry name" value="Type I PLP-dependent aspartate aminotransferase-like (Major domain)"/>
    <property type="match status" value="1"/>
</dbReference>
<evidence type="ECO:0000313" key="8">
    <source>
        <dbReference type="EMBL" id="CAA9503783.1"/>
    </source>
</evidence>
<accession>A0A6J4SS41</accession>
<dbReference type="InterPro" id="IPR015424">
    <property type="entry name" value="PyrdxlP-dep_Trfase"/>
</dbReference>
<evidence type="ECO:0000256" key="5">
    <source>
        <dbReference type="ARBA" id="ARBA00023163"/>
    </source>
</evidence>
<keyword evidence="4" id="KW-0238">DNA-binding</keyword>
<dbReference type="InterPro" id="IPR051446">
    <property type="entry name" value="HTH_trans_reg/aminotransferase"/>
</dbReference>
<keyword evidence="2" id="KW-0663">Pyridoxal phosphate</keyword>
<keyword evidence="8" id="KW-0808">Transferase</keyword>
<protein>
    <submittedName>
        <fullName evidence="8">Transcriptional regulator, GntR family domain / Aspartate aminotransferase</fullName>
        <ecNumber evidence="8">2.6.1.1</ecNumber>
    </submittedName>
</protein>
<dbReference type="InterPro" id="IPR015421">
    <property type="entry name" value="PyrdxlP-dep_Trfase_major"/>
</dbReference>
<dbReference type="Gene3D" id="1.10.10.10">
    <property type="entry name" value="Winged helix-like DNA-binding domain superfamily/Winged helix DNA-binding domain"/>
    <property type="match status" value="1"/>
</dbReference>
<keyword evidence="3" id="KW-0805">Transcription regulation</keyword>
<evidence type="ECO:0000256" key="1">
    <source>
        <dbReference type="ARBA" id="ARBA00005384"/>
    </source>
</evidence>
<dbReference type="PANTHER" id="PTHR46577">
    <property type="entry name" value="HTH-TYPE TRANSCRIPTIONAL REGULATORY PROTEIN GABR"/>
    <property type="match status" value="1"/>
</dbReference>
<dbReference type="EC" id="2.6.1.1" evidence="8"/>
<reference evidence="8" key="1">
    <citation type="submission" date="2020-02" db="EMBL/GenBank/DDBJ databases">
        <authorList>
            <person name="Meier V. D."/>
        </authorList>
    </citation>
    <scope>NUCLEOTIDE SEQUENCE</scope>
    <source>
        <strain evidence="8">AVDCRST_MAG05</strain>
    </source>
</reference>
<dbReference type="CDD" id="cd00609">
    <property type="entry name" value="AAT_like"/>
    <property type="match status" value="1"/>
</dbReference>
<dbReference type="SUPFAM" id="SSF53383">
    <property type="entry name" value="PLP-dependent transferases"/>
    <property type="match status" value="1"/>
</dbReference>
<evidence type="ECO:0000256" key="3">
    <source>
        <dbReference type="ARBA" id="ARBA00023015"/>
    </source>
</evidence>
<dbReference type="GO" id="GO:0030170">
    <property type="term" value="F:pyridoxal phosphate binding"/>
    <property type="evidence" value="ECO:0007669"/>
    <property type="project" value="InterPro"/>
</dbReference>
<feature type="region of interest" description="Disordered" evidence="6">
    <location>
        <begin position="94"/>
        <end position="144"/>
    </location>
</feature>
<evidence type="ECO:0000259" key="7">
    <source>
        <dbReference type="PROSITE" id="PS50949"/>
    </source>
</evidence>
<evidence type="ECO:0000256" key="4">
    <source>
        <dbReference type="ARBA" id="ARBA00023125"/>
    </source>
</evidence>
<dbReference type="PROSITE" id="PS50949">
    <property type="entry name" value="HTH_GNTR"/>
    <property type="match status" value="1"/>
</dbReference>
<feature type="compositionally biased region" description="Gly residues" evidence="6">
    <location>
        <begin position="108"/>
        <end position="118"/>
    </location>
</feature>
<dbReference type="GO" id="GO:0004069">
    <property type="term" value="F:L-aspartate:2-oxoglutarate aminotransferase activity"/>
    <property type="evidence" value="ECO:0007669"/>
    <property type="project" value="UniProtKB-EC"/>
</dbReference>
<comment type="similarity">
    <text evidence="1">In the C-terminal section; belongs to the class-I pyridoxal-phosphate-dependent aminotransferase family.</text>
</comment>
<feature type="domain" description="HTH gntR-type" evidence="7">
    <location>
        <begin position="19"/>
        <end position="87"/>
    </location>
</feature>
<dbReference type="EMBL" id="CADCVM010000285">
    <property type="protein sequence ID" value="CAA9503783.1"/>
    <property type="molecule type" value="Genomic_DNA"/>
</dbReference>
<evidence type="ECO:0000256" key="2">
    <source>
        <dbReference type="ARBA" id="ARBA00022898"/>
    </source>
</evidence>
<dbReference type="AlphaFoldDB" id="A0A6J4SS41"/>
<gene>
    <name evidence="8" type="ORF">AVDCRST_MAG05-2600</name>
</gene>
<dbReference type="Pfam" id="PF00392">
    <property type="entry name" value="GntR"/>
    <property type="match status" value="1"/>
</dbReference>
<name>A0A6J4SS41_9ACTN</name>
<dbReference type="InterPro" id="IPR000524">
    <property type="entry name" value="Tscrpt_reg_HTH_GntR"/>
</dbReference>
<dbReference type="InterPro" id="IPR004839">
    <property type="entry name" value="Aminotransferase_I/II_large"/>
</dbReference>
<dbReference type="Pfam" id="PF00155">
    <property type="entry name" value="Aminotran_1_2"/>
    <property type="match status" value="1"/>
</dbReference>
<dbReference type="PANTHER" id="PTHR46577:SF1">
    <property type="entry name" value="HTH-TYPE TRANSCRIPTIONAL REGULATORY PROTEIN GABR"/>
    <property type="match status" value="1"/>
</dbReference>